<evidence type="ECO:0000313" key="1">
    <source>
        <dbReference type="EnsemblPlants" id="OMERI02G17150.4"/>
    </source>
</evidence>
<accession>A0A0E0CKR3</accession>
<dbReference type="Gramene" id="OMERI02G17150.4">
    <property type="protein sequence ID" value="OMERI02G17150.4"/>
    <property type="gene ID" value="OMERI02G17150"/>
</dbReference>
<dbReference type="AlphaFoldDB" id="A0A0E0CKR3"/>
<sequence>MRIRHCNIVWFVGYCAETSTNVVLEIWRRRLEQDSSKMRQTPIEMRYRQIIEACIEISETCIAGKPDKRPTTGDILRRLEKEEAGNWSIVPVTPVVDWISSLSMLMESIKRMAVRSPKRCNCNLGLLSQGTGDQLIRFAECAELLNVYWLAVIGEIATEDLTPGTRYAVYLVYKLTGTAVGLRGGQTQRSSLRLYGEITVSTGKVSVDVVPAAARGMAAGVAYPVARGDGWMELKLAEFAADEKLLGEKKVIVDFREENDHVKKSGLVIEGMEFRPNK</sequence>
<evidence type="ECO:0000313" key="2">
    <source>
        <dbReference type="Proteomes" id="UP000008021"/>
    </source>
</evidence>
<dbReference type="InterPro" id="IPR025886">
    <property type="entry name" value="PP2-like"/>
</dbReference>
<dbReference type="Pfam" id="PF14299">
    <property type="entry name" value="PP2"/>
    <property type="match status" value="1"/>
</dbReference>
<organism evidence="1">
    <name type="scientific">Oryza meridionalis</name>
    <dbReference type="NCBI Taxonomy" id="40149"/>
    <lineage>
        <taxon>Eukaryota</taxon>
        <taxon>Viridiplantae</taxon>
        <taxon>Streptophyta</taxon>
        <taxon>Embryophyta</taxon>
        <taxon>Tracheophyta</taxon>
        <taxon>Spermatophyta</taxon>
        <taxon>Magnoliopsida</taxon>
        <taxon>Liliopsida</taxon>
        <taxon>Poales</taxon>
        <taxon>Poaceae</taxon>
        <taxon>BOP clade</taxon>
        <taxon>Oryzoideae</taxon>
        <taxon>Oryzeae</taxon>
        <taxon>Oryzinae</taxon>
        <taxon>Oryza</taxon>
    </lineage>
</organism>
<reference evidence="1" key="2">
    <citation type="submission" date="2018-05" db="EMBL/GenBank/DDBJ databases">
        <title>OmerRS3 (Oryza meridionalis Reference Sequence Version 3).</title>
        <authorList>
            <person name="Zhang J."/>
            <person name="Kudrna D."/>
            <person name="Lee S."/>
            <person name="Talag J."/>
            <person name="Welchert J."/>
            <person name="Wing R.A."/>
        </authorList>
    </citation>
    <scope>NUCLEOTIDE SEQUENCE [LARGE SCALE GENOMIC DNA]</scope>
    <source>
        <strain evidence="1">cv. OR44</strain>
    </source>
</reference>
<reference evidence="1" key="1">
    <citation type="submission" date="2015-04" db="UniProtKB">
        <authorList>
            <consortium name="EnsemblPlants"/>
        </authorList>
    </citation>
    <scope>IDENTIFICATION</scope>
</reference>
<dbReference type="PANTHER" id="PTHR32278">
    <property type="entry name" value="F-BOX DOMAIN-CONTAINING PROTEIN"/>
    <property type="match status" value="1"/>
</dbReference>
<dbReference type="Proteomes" id="UP000008021">
    <property type="component" value="Chromosome 2"/>
</dbReference>
<proteinExistence type="predicted"/>
<protein>
    <submittedName>
        <fullName evidence="1">Uncharacterized protein</fullName>
    </submittedName>
</protein>
<dbReference type="PANTHER" id="PTHR32278:SF111">
    <property type="entry name" value="F-BOX PROTEIN PP2-B12-RELATED"/>
    <property type="match status" value="1"/>
</dbReference>
<dbReference type="HOGENOM" id="CLU_045189_1_0_1"/>
<keyword evidence="2" id="KW-1185">Reference proteome</keyword>
<dbReference type="EnsemblPlants" id="OMERI02G17150.4">
    <property type="protein sequence ID" value="OMERI02G17150.4"/>
    <property type="gene ID" value="OMERI02G17150"/>
</dbReference>
<name>A0A0E0CKR3_9ORYZ</name>